<sequence>MVRGSQLACISVILLSLGAGCRLCERDRCDSRPGWFSSRLRSPQAGQLMSQGRLSEGCYDAVTGQPVPCPPMPSTPALPTGSTPPPPTAPPPSGEELPWPGSGEHIRPPGVPSAPAGQNATPPKP</sequence>
<accession>A0A7V9ABR1</accession>
<feature type="region of interest" description="Disordered" evidence="1">
    <location>
        <begin position="61"/>
        <end position="125"/>
    </location>
</feature>
<protein>
    <submittedName>
        <fullName evidence="2">Uncharacterized protein</fullName>
    </submittedName>
</protein>
<proteinExistence type="predicted"/>
<evidence type="ECO:0000313" key="3">
    <source>
        <dbReference type="Proteomes" id="UP000542342"/>
    </source>
</evidence>
<gene>
    <name evidence="2" type="ORF">H0921_08630</name>
</gene>
<keyword evidence="3" id="KW-1185">Reference proteome</keyword>
<organism evidence="2 3">
    <name type="scientific">Thermogemmata fonticola</name>
    <dbReference type="NCBI Taxonomy" id="2755323"/>
    <lineage>
        <taxon>Bacteria</taxon>
        <taxon>Pseudomonadati</taxon>
        <taxon>Planctomycetota</taxon>
        <taxon>Planctomycetia</taxon>
        <taxon>Gemmatales</taxon>
        <taxon>Gemmataceae</taxon>
        <taxon>Thermogemmata</taxon>
    </lineage>
</organism>
<feature type="compositionally biased region" description="Polar residues" evidence="1">
    <location>
        <begin position="116"/>
        <end position="125"/>
    </location>
</feature>
<name>A0A7V9ABR1_9BACT</name>
<evidence type="ECO:0000313" key="2">
    <source>
        <dbReference type="EMBL" id="MBA2226224.1"/>
    </source>
</evidence>
<dbReference type="AlphaFoldDB" id="A0A7V9ABR1"/>
<feature type="compositionally biased region" description="Pro residues" evidence="1">
    <location>
        <begin position="67"/>
        <end position="93"/>
    </location>
</feature>
<dbReference type="PROSITE" id="PS51257">
    <property type="entry name" value="PROKAR_LIPOPROTEIN"/>
    <property type="match status" value="1"/>
</dbReference>
<evidence type="ECO:0000256" key="1">
    <source>
        <dbReference type="SAM" id="MobiDB-lite"/>
    </source>
</evidence>
<comment type="caution">
    <text evidence="2">The sequence shown here is derived from an EMBL/GenBank/DDBJ whole genome shotgun (WGS) entry which is preliminary data.</text>
</comment>
<dbReference type="Proteomes" id="UP000542342">
    <property type="component" value="Unassembled WGS sequence"/>
</dbReference>
<dbReference type="RefSeq" id="WP_194537672.1">
    <property type="nucleotide sequence ID" value="NZ_JACEFB010000005.1"/>
</dbReference>
<reference evidence="2 3" key="1">
    <citation type="submission" date="2020-07" db="EMBL/GenBank/DDBJ databases">
        <title>Thermogemmata thermophila gen. nov., sp. nov., a novel moderate thermophilic planctomycete from a Kamchatka hot spring.</title>
        <authorList>
            <person name="Elcheninov A.G."/>
            <person name="Podosokorskaya O.A."/>
            <person name="Kovaleva O.L."/>
            <person name="Novikov A."/>
            <person name="Bonch-Osmolovskaya E.A."/>
            <person name="Toshchakov S.V."/>
            <person name="Kublanov I.V."/>
        </authorList>
    </citation>
    <scope>NUCLEOTIDE SEQUENCE [LARGE SCALE GENOMIC DNA]</scope>
    <source>
        <strain evidence="2 3">2918</strain>
    </source>
</reference>
<dbReference type="EMBL" id="JACEFB010000005">
    <property type="protein sequence ID" value="MBA2226224.1"/>
    <property type="molecule type" value="Genomic_DNA"/>
</dbReference>